<evidence type="ECO:0000313" key="2">
    <source>
        <dbReference type="Proteomes" id="UP000321026"/>
    </source>
</evidence>
<evidence type="ECO:0000313" key="1">
    <source>
        <dbReference type="EMBL" id="TXG76604.1"/>
    </source>
</evidence>
<dbReference type="AlphaFoldDB" id="A0A5C7J5Y5"/>
<accession>A0A5C7J5Y5</accession>
<dbReference type="Gene3D" id="3.30.420.280">
    <property type="match status" value="1"/>
</dbReference>
<dbReference type="EMBL" id="SSDS01000070">
    <property type="protein sequence ID" value="TXG76604.1"/>
    <property type="molecule type" value="Genomic_DNA"/>
</dbReference>
<gene>
    <name evidence="1" type="ORF">E6Q11_04355</name>
</gene>
<name>A0A5C7J5Y5_9BACT</name>
<dbReference type="Gene3D" id="3.40.50.300">
    <property type="entry name" value="P-loop containing nucleotide triphosphate hydrolases"/>
    <property type="match status" value="1"/>
</dbReference>
<organism evidence="1 2">
    <name type="scientific">Candidatus Dojkabacteria bacterium</name>
    <dbReference type="NCBI Taxonomy" id="2099670"/>
    <lineage>
        <taxon>Bacteria</taxon>
        <taxon>Candidatus Dojkabacteria</taxon>
    </lineage>
</organism>
<dbReference type="InterPro" id="IPR027417">
    <property type="entry name" value="P-loop_NTPase"/>
</dbReference>
<sequence>MEDEIKIHWKPQPKQEYALARNEEEILFGGSRGGGKTDAGQAFMMYDIDKSYYRGLVIRRNATDLDDWIDRAKVMYASAKGVFVGGTFVFPSGAKIRTGHLKDDNAYSKYQGHEYHKILIEELTHIESEDDYEKLRGSCRSKYPDIKPQIFATTNPDGAGHKWVKKRWRIPDHPTKPIITVDKNGLRRIFIPSSLDDNKKLTENDPNYRNLLEAISDEELKDAWLNGSWAGFGLKGAYYVKQLATAYREGRVTHVPYDLSLPVITWWDIGVGDSTTIGFFQKRGLQWCMIDFYSNEGEGLSHYVAVLQAKGYVYSDHYAPHDIEVKEFGTGKSRKEQAQSLGLYFNVAPRLSIEDGINAVRTRFPTLWIDETKCEKFLDAIKAYQKEWDEKNGMFKDKPKHDWASHTADMLRYWAVTNHVDPISYQPNDNTSSMR</sequence>
<proteinExistence type="predicted"/>
<reference evidence="1 2" key="1">
    <citation type="submission" date="2018-09" db="EMBL/GenBank/DDBJ databases">
        <title>Metagenome Assembled Genomes from an Advanced Water Purification Facility.</title>
        <authorList>
            <person name="Stamps B.W."/>
            <person name="Spear J.R."/>
        </authorList>
    </citation>
    <scope>NUCLEOTIDE SEQUENCE [LARGE SCALE GENOMIC DNA]</scope>
    <source>
        <strain evidence="1">Bin_63_2</strain>
    </source>
</reference>
<comment type="caution">
    <text evidence="1">The sequence shown here is derived from an EMBL/GenBank/DDBJ whole genome shotgun (WGS) entry which is preliminary data.</text>
</comment>
<dbReference type="Proteomes" id="UP000321026">
    <property type="component" value="Unassembled WGS sequence"/>
</dbReference>
<protein>
    <submittedName>
        <fullName evidence="1">Uncharacterized protein</fullName>
    </submittedName>
</protein>
<dbReference type="Pfam" id="PF03237">
    <property type="entry name" value="Terminase_6N"/>
    <property type="match status" value="1"/>
</dbReference>